<proteinExistence type="predicted"/>
<dbReference type="Proteomes" id="UP000095286">
    <property type="component" value="Unplaced"/>
</dbReference>
<name>A0AC35U6I6_9BILA</name>
<organism evidence="1 2">
    <name type="scientific">Rhabditophanes sp. KR3021</name>
    <dbReference type="NCBI Taxonomy" id="114890"/>
    <lineage>
        <taxon>Eukaryota</taxon>
        <taxon>Metazoa</taxon>
        <taxon>Ecdysozoa</taxon>
        <taxon>Nematoda</taxon>
        <taxon>Chromadorea</taxon>
        <taxon>Rhabditida</taxon>
        <taxon>Tylenchina</taxon>
        <taxon>Panagrolaimomorpha</taxon>
        <taxon>Strongyloidoidea</taxon>
        <taxon>Alloionematidae</taxon>
        <taxon>Rhabditophanes</taxon>
    </lineage>
</organism>
<sequence length="258" mass="28660">MTNCYTIKRTILILILASVFTVHGFFDVGRLQRVHITGKVLCNGTAFVGLSIELWEYSLIWDQILNKTVTNRNGEYEISGSKSEIFEIAPFLKLNHDCTAQNKTKKIDIFLSYDKYVNLGVVHAADIELTNFMRAYELKVLSVTPEKDEKGGSKVFKITTANIAETPVTQLLNATGDNKLEKSIKPAEHATSTIAPEITISTKATENTTFTEAEEITTPTTDEETVISTEAPEIETSTKKESDVTVESETSEKNEIVV</sequence>
<dbReference type="WBParaSite" id="RSKR_0000767400.1">
    <property type="protein sequence ID" value="RSKR_0000767400.1"/>
    <property type="gene ID" value="RSKR_0000767400"/>
</dbReference>
<protein>
    <submittedName>
        <fullName evidence="2">Protein lethal(3)malignant blood neoplasm 1</fullName>
    </submittedName>
</protein>
<evidence type="ECO:0000313" key="2">
    <source>
        <dbReference type="WBParaSite" id="RSKR_0000767400.1"/>
    </source>
</evidence>
<accession>A0AC35U6I6</accession>
<evidence type="ECO:0000313" key="1">
    <source>
        <dbReference type="Proteomes" id="UP000095286"/>
    </source>
</evidence>
<reference evidence="2" key="1">
    <citation type="submission" date="2016-11" db="UniProtKB">
        <authorList>
            <consortium name="WormBaseParasite"/>
        </authorList>
    </citation>
    <scope>IDENTIFICATION</scope>
    <source>
        <strain evidence="2">KR3021</strain>
    </source>
</reference>